<reference evidence="2 4" key="1">
    <citation type="submission" date="2013-02" db="EMBL/GenBank/DDBJ databases">
        <title>The Genome Sequence of Enterococcus malodoratus ATCC_43197.</title>
        <authorList>
            <consortium name="The Broad Institute Genome Sequencing Platform"/>
            <consortium name="The Broad Institute Genome Sequencing Center for Infectious Disease"/>
            <person name="Earl A.M."/>
            <person name="Gilmore M.S."/>
            <person name="Lebreton F."/>
            <person name="Walker B."/>
            <person name="Young S.K."/>
            <person name="Zeng Q."/>
            <person name="Gargeya S."/>
            <person name="Fitzgerald M."/>
            <person name="Haas B."/>
            <person name="Abouelleil A."/>
            <person name="Alvarado L."/>
            <person name="Arachchi H.M."/>
            <person name="Berlin A.M."/>
            <person name="Chapman S.B."/>
            <person name="Dewar J."/>
            <person name="Goldberg J."/>
            <person name="Griggs A."/>
            <person name="Gujja S."/>
            <person name="Hansen M."/>
            <person name="Howarth C."/>
            <person name="Imamovic A."/>
            <person name="Larimer J."/>
            <person name="McCowan C."/>
            <person name="Murphy C."/>
            <person name="Neiman D."/>
            <person name="Pearson M."/>
            <person name="Priest M."/>
            <person name="Roberts A."/>
            <person name="Saif S."/>
            <person name="Shea T."/>
            <person name="Sisk P."/>
            <person name="Sykes S."/>
            <person name="Wortman J."/>
            <person name="Nusbaum C."/>
            <person name="Birren B."/>
        </authorList>
    </citation>
    <scope>NUCLEOTIDE SEQUENCE [LARGE SCALE GENOMIC DNA]</scope>
    <source>
        <strain evidence="2 4">ATCC 43197</strain>
    </source>
</reference>
<gene>
    <name evidence="3" type="ORF">I585_02897</name>
    <name evidence="2" type="ORF">UAI_03712</name>
</gene>
<dbReference type="RefSeq" id="WP_010742489.1">
    <property type="nucleotide sequence ID" value="NZ_KB946251.1"/>
</dbReference>
<dbReference type="SUPFAM" id="SSF53697">
    <property type="entry name" value="SIS domain"/>
    <property type="match status" value="1"/>
</dbReference>
<evidence type="ECO:0000313" key="3">
    <source>
        <dbReference type="EMBL" id="EOT67376.1"/>
    </source>
</evidence>
<dbReference type="STRING" id="71451.RV07_GL002705"/>
<dbReference type="GeneID" id="79787954"/>
<evidence type="ECO:0000313" key="5">
    <source>
        <dbReference type="Proteomes" id="UP000014148"/>
    </source>
</evidence>
<comment type="caution">
    <text evidence="2">The sequence shown here is derived from an EMBL/GenBank/DDBJ whole genome shotgun (WGS) entry which is preliminary data.</text>
</comment>
<organism evidence="2 4">
    <name type="scientific">Enterococcus malodoratus ATCC 43197</name>
    <dbReference type="NCBI Taxonomy" id="1158601"/>
    <lineage>
        <taxon>Bacteria</taxon>
        <taxon>Bacillati</taxon>
        <taxon>Bacillota</taxon>
        <taxon>Bacilli</taxon>
        <taxon>Lactobacillales</taxon>
        <taxon>Enterococcaceae</taxon>
        <taxon>Enterococcus</taxon>
    </lineage>
</organism>
<dbReference type="OrthoDB" id="3684496at2"/>
<dbReference type="InterPro" id="IPR036388">
    <property type="entry name" value="WH-like_DNA-bd_sf"/>
</dbReference>
<dbReference type="PROSITE" id="PS51071">
    <property type="entry name" value="HTH_RPIR"/>
    <property type="match status" value="1"/>
</dbReference>
<dbReference type="Proteomes" id="UP000014148">
    <property type="component" value="Unassembled WGS sequence"/>
</dbReference>
<dbReference type="PATRIC" id="fig|1158601.3.peg.3683"/>
<evidence type="ECO:0000313" key="2">
    <source>
        <dbReference type="EMBL" id="EOH72828.1"/>
    </source>
</evidence>
<accession>R2NPA3</accession>
<dbReference type="PANTHER" id="PTHR30514">
    <property type="entry name" value="GLUCOKINASE"/>
    <property type="match status" value="1"/>
</dbReference>
<reference evidence="3 5" key="2">
    <citation type="submission" date="2013-03" db="EMBL/GenBank/DDBJ databases">
        <title>The Genome Sequence of Enterococcus malodoratus ATCC_43197 (PacBio/Illumina hybrid assembly).</title>
        <authorList>
            <consortium name="The Broad Institute Genomics Platform"/>
            <consortium name="The Broad Institute Genome Sequencing Center for Infectious Disease"/>
            <person name="Earl A."/>
            <person name="Russ C."/>
            <person name="Gilmore M."/>
            <person name="Surin D."/>
            <person name="Walker B."/>
            <person name="Young S."/>
            <person name="Zeng Q."/>
            <person name="Gargeya S."/>
            <person name="Fitzgerald M."/>
            <person name="Haas B."/>
            <person name="Abouelleil A."/>
            <person name="Allen A.W."/>
            <person name="Alvarado L."/>
            <person name="Arachchi H.M."/>
            <person name="Berlin A.M."/>
            <person name="Chapman S.B."/>
            <person name="Gainer-Dewar J."/>
            <person name="Goldberg J."/>
            <person name="Griggs A."/>
            <person name="Gujja S."/>
            <person name="Hansen M."/>
            <person name="Howarth C."/>
            <person name="Imamovic A."/>
            <person name="Ireland A."/>
            <person name="Larimer J."/>
            <person name="McCowan C."/>
            <person name="Murphy C."/>
            <person name="Pearson M."/>
            <person name="Poon T.W."/>
            <person name="Priest M."/>
            <person name="Roberts A."/>
            <person name="Saif S."/>
            <person name="Shea T."/>
            <person name="Sisk P."/>
            <person name="Sykes S."/>
            <person name="Wortman J."/>
            <person name="Nusbaum C."/>
            <person name="Birren B."/>
        </authorList>
    </citation>
    <scope>NUCLEOTIDE SEQUENCE [LARGE SCALE GENOMIC DNA]</scope>
    <source>
        <strain evidence="3 5">ATCC 43197</strain>
    </source>
</reference>
<proteinExistence type="predicted"/>
<dbReference type="AlphaFoldDB" id="R2NPA3"/>
<dbReference type="GO" id="GO:0097367">
    <property type="term" value="F:carbohydrate derivative binding"/>
    <property type="evidence" value="ECO:0007669"/>
    <property type="project" value="InterPro"/>
</dbReference>
<dbReference type="Pfam" id="PF01418">
    <property type="entry name" value="HTH_6"/>
    <property type="match status" value="1"/>
</dbReference>
<sequence length="267" mass="30809">MKQTLVLLDYLNEHALSDTFSRIIIYIFKFKTRIPEMTITEMAEAIFVTPSTITRFCKHFGFRSFSELKDLIETENRTDPTRLFRLSREEFQTISAEPFLSFEAYGQSIIQSIQDTINTVDIAMLEELIQLIKKHETIVIFGYSTSIQTARSLQEGLLLSNKLAYVGSSYQGQKELARTLTKDSLAIIISSYGNFFSNNSKVFDQILRSNCSTALLTQQQNNFFSSSIDHVFNINSESFHKVGSFSMKFFIDFLCRKYFDDTHNKQV</sequence>
<evidence type="ECO:0000259" key="1">
    <source>
        <dbReference type="PROSITE" id="PS51071"/>
    </source>
</evidence>
<dbReference type="SUPFAM" id="SSF46689">
    <property type="entry name" value="Homeodomain-like"/>
    <property type="match status" value="1"/>
</dbReference>
<feature type="domain" description="HTH rpiR-type" evidence="1">
    <location>
        <begin position="3"/>
        <end position="79"/>
    </location>
</feature>
<dbReference type="EMBL" id="AJAK01000028">
    <property type="protein sequence ID" value="EOH72828.1"/>
    <property type="molecule type" value="Genomic_DNA"/>
</dbReference>
<dbReference type="GO" id="GO:0003677">
    <property type="term" value="F:DNA binding"/>
    <property type="evidence" value="ECO:0007669"/>
    <property type="project" value="InterPro"/>
</dbReference>
<evidence type="ECO:0000313" key="4">
    <source>
        <dbReference type="Proteomes" id="UP000013783"/>
    </source>
</evidence>
<dbReference type="GO" id="GO:0003700">
    <property type="term" value="F:DNA-binding transcription factor activity"/>
    <property type="evidence" value="ECO:0007669"/>
    <property type="project" value="InterPro"/>
</dbReference>
<dbReference type="PANTHER" id="PTHR30514:SF1">
    <property type="entry name" value="HTH-TYPE TRANSCRIPTIONAL REGULATOR HEXR-RELATED"/>
    <property type="match status" value="1"/>
</dbReference>
<dbReference type="Gene3D" id="3.40.50.10490">
    <property type="entry name" value="Glucose-6-phosphate isomerase like protein, domain 1"/>
    <property type="match status" value="1"/>
</dbReference>
<dbReference type="GO" id="GO:1901135">
    <property type="term" value="P:carbohydrate derivative metabolic process"/>
    <property type="evidence" value="ECO:0007669"/>
    <property type="project" value="InterPro"/>
</dbReference>
<name>R2NPA3_9ENTE</name>
<dbReference type="Gene3D" id="1.10.10.10">
    <property type="entry name" value="Winged helix-like DNA-binding domain superfamily/Winged helix DNA-binding domain"/>
    <property type="match status" value="1"/>
</dbReference>
<dbReference type="InterPro" id="IPR009057">
    <property type="entry name" value="Homeodomain-like_sf"/>
</dbReference>
<keyword evidence="5" id="KW-1185">Reference proteome</keyword>
<protein>
    <recommendedName>
        <fullName evidence="1">HTH rpiR-type domain-containing protein</fullName>
    </recommendedName>
</protein>
<dbReference type="EMBL" id="ASWA01000003">
    <property type="protein sequence ID" value="EOT67376.1"/>
    <property type="molecule type" value="Genomic_DNA"/>
</dbReference>
<dbReference type="Proteomes" id="UP000013783">
    <property type="component" value="Unassembled WGS sequence"/>
</dbReference>
<dbReference type="eggNOG" id="COG1737">
    <property type="taxonomic scope" value="Bacteria"/>
</dbReference>
<dbReference type="InterPro" id="IPR000281">
    <property type="entry name" value="HTH_RpiR"/>
</dbReference>
<dbReference type="InterPro" id="IPR047640">
    <property type="entry name" value="RpiR-like"/>
</dbReference>
<dbReference type="InterPro" id="IPR046348">
    <property type="entry name" value="SIS_dom_sf"/>
</dbReference>